<dbReference type="PANTHER" id="PTHR31448:SF39">
    <property type="entry name" value="MYOSIN-BINDING PROTEIN 4-RELATED"/>
    <property type="match status" value="1"/>
</dbReference>
<evidence type="ECO:0000256" key="5">
    <source>
        <dbReference type="SAM" id="Coils"/>
    </source>
</evidence>
<evidence type="ECO:0000256" key="6">
    <source>
        <dbReference type="SAM" id="MobiDB-lite"/>
    </source>
</evidence>
<dbReference type="RefSeq" id="XP_015891357.1">
    <property type="nucleotide sequence ID" value="XM_016035871.2"/>
</dbReference>
<evidence type="ECO:0000256" key="7">
    <source>
        <dbReference type="SAM" id="Phobius"/>
    </source>
</evidence>
<feature type="domain" description="GTD-binding" evidence="8">
    <location>
        <begin position="532"/>
        <end position="630"/>
    </location>
</feature>
<dbReference type="PANTHER" id="PTHR31448">
    <property type="entry name" value="MYOSIN-BINDING PROTEIN 2"/>
    <property type="match status" value="1"/>
</dbReference>
<dbReference type="AlphaFoldDB" id="A0A6P4AQM3"/>
<dbReference type="InterPro" id="IPR039306">
    <property type="entry name" value="MYOB"/>
</dbReference>
<protein>
    <submittedName>
        <fullName evidence="9">probable myosin-binding protein 4</fullName>
    </submittedName>
</protein>
<dbReference type="GO" id="GO:0016020">
    <property type="term" value="C:membrane"/>
    <property type="evidence" value="ECO:0007669"/>
    <property type="project" value="UniProtKB-SubCell"/>
</dbReference>
<feature type="transmembrane region" description="Helical" evidence="7">
    <location>
        <begin position="15"/>
        <end position="37"/>
    </location>
</feature>
<name>A0A6P4AQM3_ZIZJJ</name>
<dbReference type="RefSeq" id="XP_015891356.3">
    <property type="nucleotide sequence ID" value="XM_016035870.4"/>
</dbReference>
<feature type="coiled-coil region" evidence="5">
    <location>
        <begin position="595"/>
        <end position="632"/>
    </location>
</feature>
<evidence type="ECO:0000256" key="3">
    <source>
        <dbReference type="ARBA" id="ARBA00022989"/>
    </source>
</evidence>
<keyword evidence="3 7" id="KW-1133">Transmembrane helix</keyword>
<keyword evidence="2 7" id="KW-0812">Transmembrane</keyword>
<organism evidence="9">
    <name type="scientific">Ziziphus jujuba</name>
    <name type="common">Chinese jujube</name>
    <name type="synonym">Ziziphus sativa</name>
    <dbReference type="NCBI Taxonomy" id="326968"/>
    <lineage>
        <taxon>Eukaryota</taxon>
        <taxon>Viridiplantae</taxon>
        <taxon>Streptophyta</taxon>
        <taxon>Embryophyta</taxon>
        <taxon>Tracheophyta</taxon>
        <taxon>Spermatophyta</taxon>
        <taxon>Magnoliopsida</taxon>
        <taxon>eudicotyledons</taxon>
        <taxon>Gunneridae</taxon>
        <taxon>Pentapetalae</taxon>
        <taxon>rosids</taxon>
        <taxon>fabids</taxon>
        <taxon>Rosales</taxon>
        <taxon>Rhamnaceae</taxon>
        <taxon>Paliureae</taxon>
        <taxon>Ziziphus</taxon>
    </lineage>
</organism>
<feature type="region of interest" description="Disordered" evidence="6">
    <location>
        <begin position="182"/>
        <end position="201"/>
    </location>
</feature>
<comment type="subcellular location">
    <subcellularLocation>
        <location evidence="1">Membrane</location>
        <topology evidence="1">Single-pass membrane protein</topology>
    </subcellularLocation>
</comment>
<dbReference type="Pfam" id="PF04576">
    <property type="entry name" value="Zein-binding"/>
    <property type="match status" value="1"/>
</dbReference>
<dbReference type="GO" id="GO:0080115">
    <property type="term" value="F:myosin XI tail binding"/>
    <property type="evidence" value="ECO:0007669"/>
    <property type="project" value="UniProtKB-ARBA"/>
</dbReference>
<dbReference type="PROSITE" id="PS51775">
    <property type="entry name" value="GTD_BINDING"/>
    <property type="match status" value="1"/>
</dbReference>
<evidence type="ECO:0000256" key="1">
    <source>
        <dbReference type="ARBA" id="ARBA00004167"/>
    </source>
</evidence>
<evidence type="ECO:0000259" key="8">
    <source>
        <dbReference type="PROSITE" id="PS51775"/>
    </source>
</evidence>
<sequence>MEANGNSSVEVYRNLQGFIAILTSAACEWVLIFLLLIDAALSYLLKKFADYCNLQRPCILCSRLDHVIGNENNTELYQNLLCSKHISELSSLISCRNHGKLADGRGMCEDCLFSFTTKNKANAEMHRVLEAKLEADIGGSGFQSSFLNMDSLPGFIVTKRCSCCNKPWNTRQSANKLLQLKSSESKAPKPNIPLPQLPGHSRLQRRDNLKKIRNKFRGSVTTRRLGKSGFDPMSYVGYRELKINSDSETEIPWSDDDDGRCNNEESSEPVEDFIDQCTSDNIAKEPSSNFNTVKPTNCSYIRRPFLSDPTVQRDISKAYDVKSLASHVSHHDYDGKLDWQQVNQKPNTSAFPEIISLDEISPPSELDELYSQDNTPSFVVAPSSEKYVSRVSDLEHASIDKHKEVLKSTSISAGPSTKIDRVVNDTTVISAKNSDIFDVCENESSCVIEPIMKEPHAVDKKSKPLSLRNSLGQECSFSSKNTSPGRDAQDDEVQITDASNSNEIQMLWKSVSVESGLESLDGSNVPEIEGENIVDRLQRQVDHDERRMAVLFKELEAERNASEIATNQAMAMITRLQEEKAALHMEALQYLRMMEEQAEYDVEALEKANDLLAEKEKEIQDMEAELEFYRLNFPDEIKSENFHGGYDMKSKNDAETPTLVRRDNISIPCNSITTDIKACGKTFAAKTPCLEFEDERLYISQRLQCLEKKLCQISRNGTFSNMANGDHSKKLADDGHKGIGSRQKEEILLNNHIEEYLHDCNGSTTSPEDGSASDDDDCYCLSSNGNNHFDTHSRTNCVHQSRIGLVALGNEISDLNDRLEALETDNDFLEHMLNSIQHGNEGLQFVQEVAHQLQELRKTWIGLRSQSVP</sequence>
<dbReference type="GeneID" id="107425823"/>
<gene>
    <name evidence="9" type="primary">LOC107425823</name>
</gene>
<accession>A0A6P4AQM3</accession>
<proteinExistence type="predicted"/>
<dbReference type="InterPro" id="IPR007656">
    <property type="entry name" value="GTD-bd"/>
</dbReference>
<evidence type="ECO:0000256" key="2">
    <source>
        <dbReference type="ARBA" id="ARBA00022692"/>
    </source>
</evidence>
<evidence type="ECO:0000256" key="4">
    <source>
        <dbReference type="ARBA" id="ARBA00023136"/>
    </source>
</evidence>
<reference evidence="9" key="1">
    <citation type="submission" date="2022-04" db="UniProtKB">
        <authorList>
            <consortium name="RefSeq"/>
        </authorList>
    </citation>
    <scope>IDENTIFICATION</scope>
    <source>
        <tissue evidence="9">In vitro plantlets</tissue>
    </source>
</reference>
<feature type="coiled-coil region" evidence="5">
    <location>
        <begin position="805"/>
        <end position="832"/>
    </location>
</feature>
<keyword evidence="5" id="KW-0175">Coiled coil</keyword>
<evidence type="ECO:0000313" key="9">
    <source>
        <dbReference type="RefSeq" id="XP_015891357.1"/>
    </source>
</evidence>
<keyword evidence="4 7" id="KW-0472">Membrane</keyword>
<dbReference type="KEGG" id="zju:107425823"/>